<dbReference type="EMBL" id="LUCH01000182">
    <property type="protein sequence ID" value="KAF5405858.1"/>
    <property type="molecule type" value="Genomic_DNA"/>
</dbReference>
<accession>A0A8J4STD9</accession>
<name>A0A8J4STD9_9TREM</name>
<sequence length="202" mass="22522">MLQLRVSNSITELFNLFRLHIDGVCLSPGNLQQHRYHDDGSHPCKVQFHTKQQPSNLHANVSSVSTFRMNSETPLFCETHSATKCQTHIRPHGASSAKLKWKDNHPMITKPSELHTLDSIESQRLNTADKTTIPAHFRQKSPPAEEDMSKVLITGIHDKQCCQATKTSPVQPTQPLTEGLVNVADSVNDETIASEHNLANSM</sequence>
<evidence type="ECO:0000313" key="1">
    <source>
        <dbReference type="EMBL" id="KAF5405858.1"/>
    </source>
</evidence>
<proteinExistence type="predicted"/>
<keyword evidence="2" id="KW-1185">Reference proteome</keyword>
<dbReference type="Proteomes" id="UP000748531">
    <property type="component" value="Unassembled WGS sequence"/>
</dbReference>
<organism evidence="1 2">
    <name type="scientific">Paragonimus heterotremus</name>
    <dbReference type="NCBI Taxonomy" id="100268"/>
    <lineage>
        <taxon>Eukaryota</taxon>
        <taxon>Metazoa</taxon>
        <taxon>Spiralia</taxon>
        <taxon>Lophotrochozoa</taxon>
        <taxon>Platyhelminthes</taxon>
        <taxon>Trematoda</taxon>
        <taxon>Digenea</taxon>
        <taxon>Plagiorchiida</taxon>
        <taxon>Troglotremata</taxon>
        <taxon>Troglotrematidae</taxon>
        <taxon>Paragonimus</taxon>
    </lineage>
</organism>
<dbReference type="OrthoDB" id="6268001at2759"/>
<dbReference type="AlphaFoldDB" id="A0A8J4STD9"/>
<reference evidence="1" key="1">
    <citation type="submission" date="2019-05" db="EMBL/GenBank/DDBJ databases">
        <title>Annotation for the trematode Paragonimus heterotremus.</title>
        <authorList>
            <person name="Choi Y.-J."/>
        </authorList>
    </citation>
    <scope>NUCLEOTIDE SEQUENCE</scope>
    <source>
        <strain evidence="1">LC</strain>
    </source>
</reference>
<protein>
    <submittedName>
        <fullName evidence="1">Uncharacterized protein</fullName>
    </submittedName>
</protein>
<evidence type="ECO:0000313" key="2">
    <source>
        <dbReference type="Proteomes" id="UP000748531"/>
    </source>
</evidence>
<comment type="caution">
    <text evidence="1">The sequence shown here is derived from an EMBL/GenBank/DDBJ whole genome shotgun (WGS) entry which is preliminary data.</text>
</comment>
<gene>
    <name evidence="1" type="ORF">PHET_00608</name>
</gene>